<dbReference type="GO" id="GO:0006491">
    <property type="term" value="P:N-glycan processing"/>
    <property type="evidence" value="ECO:0007669"/>
    <property type="project" value="TreeGrafter"/>
</dbReference>
<dbReference type="GO" id="GO:0005975">
    <property type="term" value="P:carbohydrate metabolic process"/>
    <property type="evidence" value="ECO:0007669"/>
    <property type="project" value="InterPro"/>
</dbReference>
<comment type="caution">
    <text evidence="1">The sequence shown here is derived from an EMBL/GenBank/DDBJ whole genome shotgun (WGS) entry which is preliminary data.</text>
</comment>
<dbReference type="SUPFAM" id="SSF74650">
    <property type="entry name" value="Galactose mutarotase-like"/>
    <property type="match status" value="1"/>
</dbReference>
<gene>
    <name evidence="1" type="ORF">scyTo_0018463</name>
</gene>
<name>A0A401PW99_SCYTO</name>
<dbReference type="GO" id="GO:0000139">
    <property type="term" value="C:Golgi membrane"/>
    <property type="evidence" value="ECO:0007669"/>
    <property type="project" value="TreeGrafter"/>
</dbReference>
<proteinExistence type="predicted"/>
<dbReference type="STRING" id="75743.A0A401PW99"/>
<dbReference type="OMA" id="DINLNPM"/>
<dbReference type="GO" id="GO:0030246">
    <property type="term" value="F:carbohydrate binding"/>
    <property type="evidence" value="ECO:0007669"/>
    <property type="project" value="InterPro"/>
</dbReference>
<dbReference type="GO" id="GO:0004559">
    <property type="term" value="F:alpha-mannosidase activity"/>
    <property type="evidence" value="ECO:0007669"/>
    <property type="project" value="TreeGrafter"/>
</dbReference>
<dbReference type="InterPro" id="IPR011013">
    <property type="entry name" value="Gal_mutarotase_sf_dom"/>
</dbReference>
<dbReference type="PANTHER" id="PTHR11607:SF69">
    <property type="entry name" value="ALPHA-MANNOSIDASE 2"/>
    <property type="match status" value="1"/>
</dbReference>
<organism evidence="1 2">
    <name type="scientific">Scyliorhinus torazame</name>
    <name type="common">Cloudy catshark</name>
    <name type="synonym">Catulus torazame</name>
    <dbReference type="NCBI Taxonomy" id="75743"/>
    <lineage>
        <taxon>Eukaryota</taxon>
        <taxon>Metazoa</taxon>
        <taxon>Chordata</taxon>
        <taxon>Craniata</taxon>
        <taxon>Vertebrata</taxon>
        <taxon>Chondrichthyes</taxon>
        <taxon>Elasmobranchii</taxon>
        <taxon>Galeomorphii</taxon>
        <taxon>Galeoidea</taxon>
        <taxon>Carcharhiniformes</taxon>
        <taxon>Scyliorhinidae</taxon>
        <taxon>Scyliorhinus</taxon>
    </lineage>
</organism>
<feature type="non-terminal residue" evidence="1">
    <location>
        <position position="1"/>
    </location>
</feature>
<reference evidence="1 2" key="1">
    <citation type="journal article" date="2018" name="Nat. Ecol. Evol.">
        <title>Shark genomes provide insights into elasmobranch evolution and the origin of vertebrates.</title>
        <authorList>
            <person name="Hara Y"/>
            <person name="Yamaguchi K"/>
            <person name="Onimaru K"/>
            <person name="Kadota M"/>
            <person name="Koyanagi M"/>
            <person name="Keeley SD"/>
            <person name="Tatsumi K"/>
            <person name="Tanaka K"/>
            <person name="Motone F"/>
            <person name="Kageyama Y"/>
            <person name="Nozu R"/>
            <person name="Adachi N"/>
            <person name="Nishimura O"/>
            <person name="Nakagawa R"/>
            <person name="Tanegashima C"/>
            <person name="Kiyatake I"/>
            <person name="Matsumoto R"/>
            <person name="Murakumo K"/>
            <person name="Nishida K"/>
            <person name="Terakita A"/>
            <person name="Kuratani S"/>
            <person name="Sato K"/>
            <person name="Hyodo S Kuraku.S."/>
        </authorList>
    </citation>
    <scope>NUCLEOTIDE SEQUENCE [LARGE SCALE GENOMIC DNA]</scope>
</reference>
<keyword evidence="2" id="KW-1185">Reference proteome</keyword>
<dbReference type="InterPro" id="IPR050843">
    <property type="entry name" value="Glycosyl_Hydrlase_38"/>
</dbReference>
<sequence>DEGNKAVSYPSLLSHKISSYLNHPIIPMVVNLNVDGIPPLLNLYGPLVSSMPCDMHILNLRTIEGKDEGTPSDEAALIIHRRGFDCRFLNQKTGLFCSTTQGKIPVHNLFRELKIKYLTPSTLTLMHTTQDHNNTRDINLNPMEISTFRIRLS</sequence>
<dbReference type="PANTHER" id="PTHR11607">
    <property type="entry name" value="ALPHA-MANNOSIDASE"/>
    <property type="match status" value="1"/>
</dbReference>
<dbReference type="OrthoDB" id="10261055at2759"/>
<dbReference type="EMBL" id="BFAA01012887">
    <property type="protein sequence ID" value="GCB77395.1"/>
    <property type="molecule type" value="Genomic_DNA"/>
</dbReference>
<evidence type="ECO:0000313" key="1">
    <source>
        <dbReference type="EMBL" id="GCB77395.1"/>
    </source>
</evidence>
<evidence type="ECO:0000313" key="2">
    <source>
        <dbReference type="Proteomes" id="UP000288216"/>
    </source>
</evidence>
<evidence type="ECO:0008006" key="3">
    <source>
        <dbReference type="Google" id="ProtNLM"/>
    </source>
</evidence>
<protein>
    <recommendedName>
        <fullName evidence="3">Glycosyl hydrolases family 38 C-terminal beta sandwich domain-containing protein</fullName>
    </recommendedName>
</protein>
<dbReference type="Proteomes" id="UP000288216">
    <property type="component" value="Unassembled WGS sequence"/>
</dbReference>
<dbReference type="AlphaFoldDB" id="A0A401PW99"/>
<accession>A0A401PW99</accession>